<sequence>MPFKFIMALLLLLITSTGCDLLKTEKDDLLIRSVTEIEDQIDQEEWDKAISDIHDFQELYDSRKWKLQLLGELEDYKQIELEILGLQQSLKEEDFMEAKIGVGHIKHRLNMIYNM</sequence>
<dbReference type="RefSeq" id="WP_209463315.1">
    <property type="nucleotide sequence ID" value="NZ_CP110224.1"/>
</dbReference>
<protein>
    <recommendedName>
        <fullName evidence="3">DUF4363 family protein</fullName>
    </recommendedName>
</protein>
<evidence type="ECO:0000313" key="1">
    <source>
        <dbReference type="EMBL" id="MBP1970170.1"/>
    </source>
</evidence>
<organism evidence="1 2">
    <name type="scientific">Virgibacillus natechei</name>
    <dbReference type="NCBI Taxonomy" id="1216297"/>
    <lineage>
        <taxon>Bacteria</taxon>
        <taxon>Bacillati</taxon>
        <taxon>Bacillota</taxon>
        <taxon>Bacilli</taxon>
        <taxon>Bacillales</taxon>
        <taxon>Bacillaceae</taxon>
        <taxon>Virgibacillus</taxon>
    </lineage>
</organism>
<name>A0ABS4IGW2_9BACI</name>
<dbReference type="PROSITE" id="PS51257">
    <property type="entry name" value="PROKAR_LIPOPROTEIN"/>
    <property type="match status" value="1"/>
</dbReference>
<gene>
    <name evidence="1" type="ORF">J2Z83_002288</name>
</gene>
<comment type="caution">
    <text evidence="1">The sequence shown here is derived from an EMBL/GenBank/DDBJ whole genome shotgun (WGS) entry which is preliminary data.</text>
</comment>
<dbReference type="EMBL" id="JAGGKX010000011">
    <property type="protein sequence ID" value="MBP1970170.1"/>
    <property type="molecule type" value="Genomic_DNA"/>
</dbReference>
<dbReference type="InterPro" id="IPR025373">
    <property type="entry name" value="DUF4363"/>
</dbReference>
<accession>A0ABS4IGW2</accession>
<keyword evidence="2" id="KW-1185">Reference proteome</keyword>
<proteinExistence type="predicted"/>
<reference evidence="1 2" key="1">
    <citation type="submission" date="2021-03" db="EMBL/GenBank/DDBJ databases">
        <title>Genomic Encyclopedia of Type Strains, Phase IV (KMG-IV): sequencing the most valuable type-strain genomes for metagenomic binning, comparative biology and taxonomic classification.</title>
        <authorList>
            <person name="Goeker M."/>
        </authorList>
    </citation>
    <scope>NUCLEOTIDE SEQUENCE [LARGE SCALE GENOMIC DNA]</scope>
    <source>
        <strain evidence="1 2">DSM 25609</strain>
    </source>
</reference>
<evidence type="ECO:0008006" key="3">
    <source>
        <dbReference type="Google" id="ProtNLM"/>
    </source>
</evidence>
<dbReference type="Proteomes" id="UP001519345">
    <property type="component" value="Unassembled WGS sequence"/>
</dbReference>
<evidence type="ECO:0000313" key="2">
    <source>
        <dbReference type="Proteomes" id="UP001519345"/>
    </source>
</evidence>
<dbReference type="Pfam" id="PF14276">
    <property type="entry name" value="DUF4363"/>
    <property type="match status" value="1"/>
</dbReference>